<evidence type="ECO:0000313" key="3">
    <source>
        <dbReference type="Proteomes" id="UP000678228"/>
    </source>
</evidence>
<keyword evidence="1" id="KW-0812">Transmembrane</keyword>
<comment type="caution">
    <text evidence="2">The sequence shown here is derived from an EMBL/GenBank/DDBJ whole genome shotgun (WGS) entry which is preliminary data.</text>
</comment>
<dbReference type="Proteomes" id="UP000678228">
    <property type="component" value="Unassembled WGS sequence"/>
</dbReference>
<name>A0A941ATG7_9BACI</name>
<sequence length="301" mass="34982">MASIVYTAILIVSFLFLLGKRNDEESFFSLRILGYFILGSFAFNFNQISLPLGFIVYLLFFRPKLNVDVKRLASVIGFLAFILVHWIFPFAVHAWEGREIYIEQELGSIYMTNFLDEYDQIIQGLKIESNDLKLEDFSVNYLKDGSITNLSLQLIDQNDNSFTHYQIGYEIDKSRYRVTTSQPDSWIQYNRLVEAKRFFENFDVLTIKDITNEKGEFSFYRISSTGERISNLVGDRTHYLISNEGVHLLEDEHPPVEGFYISTSAMMKIGEERDDKGNITQESFEGVETSDYLFDVNFSEE</sequence>
<keyword evidence="1" id="KW-1133">Transmembrane helix</keyword>
<evidence type="ECO:0000313" key="2">
    <source>
        <dbReference type="EMBL" id="MBP3951719.1"/>
    </source>
</evidence>
<feature type="transmembrane region" description="Helical" evidence="1">
    <location>
        <begin position="35"/>
        <end position="60"/>
    </location>
</feature>
<keyword evidence="1" id="KW-0472">Membrane</keyword>
<gene>
    <name evidence="2" type="ORF">J7W16_11290</name>
</gene>
<reference evidence="2" key="1">
    <citation type="submission" date="2021-03" db="EMBL/GenBank/DDBJ databases">
        <title>Bacillus suaedae sp. nov., isolated from Suaeda aralocaspica.</title>
        <authorList>
            <person name="Lei R.F.R."/>
        </authorList>
    </citation>
    <scope>NUCLEOTIDE SEQUENCE</scope>
    <source>
        <strain evidence="2">YZJH907-2</strain>
    </source>
</reference>
<accession>A0A941ATG7</accession>
<dbReference type="AlphaFoldDB" id="A0A941ATG7"/>
<protein>
    <submittedName>
        <fullName evidence="2">Uncharacterized protein</fullName>
    </submittedName>
</protein>
<dbReference type="EMBL" id="JAGKSQ010000004">
    <property type="protein sequence ID" value="MBP3951719.1"/>
    <property type="molecule type" value="Genomic_DNA"/>
</dbReference>
<organism evidence="2 3">
    <name type="scientific">Halalkalibacter suaedae</name>
    <dbReference type="NCBI Taxonomy" id="2822140"/>
    <lineage>
        <taxon>Bacteria</taxon>
        <taxon>Bacillati</taxon>
        <taxon>Bacillota</taxon>
        <taxon>Bacilli</taxon>
        <taxon>Bacillales</taxon>
        <taxon>Bacillaceae</taxon>
        <taxon>Halalkalibacter</taxon>
    </lineage>
</organism>
<evidence type="ECO:0000256" key="1">
    <source>
        <dbReference type="SAM" id="Phobius"/>
    </source>
</evidence>
<dbReference type="RefSeq" id="WP_210597413.1">
    <property type="nucleotide sequence ID" value="NZ_JAGKSQ010000004.1"/>
</dbReference>
<proteinExistence type="predicted"/>
<keyword evidence="3" id="KW-1185">Reference proteome</keyword>
<feature type="transmembrane region" description="Helical" evidence="1">
    <location>
        <begin position="72"/>
        <end position="95"/>
    </location>
</feature>